<comment type="caution">
    <text evidence="1">The sequence shown here is derived from an EMBL/GenBank/DDBJ whole genome shotgun (WGS) entry which is preliminary data.</text>
</comment>
<accession>A0AA37SS41</accession>
<organism evidence="1 2">
    <name type="scientific">Portibacter lacus</name>
    <dbReference type="NCBI Taxonomy" id="1099794"/>
    <lineage>
        <taxon>Bacteria</taxon>
        <taxon>Pseudomonadati</taxon>
        <taxon>Bacteroidota</taxon>
        <taxon>Saprospiria</taxon>
        <taxon>Saprospirales</taxon>
        <taxon>Haliscomenobacteraceae</taxon>
        <taxon>Portibacter</taxon>
    </lineage>
</organism>
<reference evidence="1" key="2">
    <citation type="submission" date="2023-01" db="EMBL/GenBank/DDBJ databases">
        <title>Draft genome sequence of Portibacter lacus strain NBRC 108769.</title>
        <authorList>
            <person name="Sun Q."/>
            <person name="Mori K."/>
        </authorList>
    </citation>
    <scope>NUCLEOTIDE SEQUENCE</scope>
    <source>
        <strain evidence="1">NBRC 108769</strain>
    </source>
</reference>
<name>A0AA37SS41_9BACT</name>
<sequence>MKKISILLIALSFFFVGEVKSQAFDVSMLDKAMGLLDKGNSKESSKVLGNAMSLLTKNTQASSGDFASKIIGQAGNLMKMMPALEAGTANIPGIQKIIQTIKTLYGAMQLNQMVKGGNLLGNTSSLLSNVNLLKSGMSMFEGGKSVDKITKSLDKVIKKAPKLDKTGWGAKMAQKAISKKLGTSLTLLNGLI</sequence>
<reference evidence="1" key="1">
    <citation type="journal article" date="2014" name="Int. J. Syst. Evol. Microbiol.">
        <title>Complete genome sequence of Corynebacterium casei LMG S-19264T (=DSM 44701T), isolated from a smear-ripened cheese.</title>
        <authorList>
            <consortium name="US DOE Joint Genome Institute (JGI-PGF)"/>
            <person name="Walter F."/>
            <person name="Albersmeier A."/>
            <person name="Kalinowski J."/>
            <person name="Ruckert C."/>
        </authorList>
    </citation>
    <scope>NUCLEOTIDE SEQUENCE</scope>
    <source>
        <strain evidence="1">NBRC 108769</strain>
    </source>
</reference>
<gene>
    <name evidence="1" type="ORF">GCM10007940_45070</name>
</gene>
<keyword evidence="2" id="KW-1185">Reference proteome</keyword>
<dbReference type="EMBL" id="BSOH01000037">
    <property type="protein sequence ID" value="GLR19891.1"/>
    <property type="molecule type" value="Genomic_DNA"/>
</dbReference>
<evidence type="ECO:0000313" key="1">
    <source>
        <dbReference type="EMBL" id="GLR19891.1"/>
    </source>
</evidence>
<proteinExistence type="predicted"/>
<protein>
    <submittedName>
        <fullName evidence="1">Uncharacterized protein</fullName>
    </submittedName>
</protein>
<evidence type="ECO:0000313" key="2">
    <source>
        <dbReference type="Proteomes" id="UP001156666"/>
    </source>
</evidence>
<dbReference type="Proteomes" id="UP001156666">
    <property type="component" value="Unassembled WGS sequence"/>
</dbReference>
<dbReference type="RefSeq" id="WP_235293418.1">
    <property type="nucleotide sequence ID" value="NZ_BSOH01000037.1"/>
</dbReference>
<dbReference type="AlphaFoldDB" id="A0AA37SS41"/>